<evidence type="ECO:0000313" key="2">
    <source>
        <dbReference type="Proteomes" id="UP001189624"/>
    </source>
</evidence>
<organism evidence="1 2">
    <name type="scientific">Sphenostylis stenocarpa</name>
    <dbReference type="NCBI Taxonomy" id="92480"/>
    <lineage>
        <taxon>Eukaryota</taxon>
        <taxon>Viridiplantae</taxon>
        <taxon>Streptophyta</taxon>
        <taxon>Embryophyta</taxon>
        <taxon>Tracheophyta</taxon>
        <taxon>Spermatophyta</taxon>
        <taxon>Magnoliopsida</taxon>
        <taxon>eudicotyledons</taxon>
        <taxon>Gunneridae</taxon>
        <taxon>Pentapetalae</taxon>
        <taxon>rosids</taxon>
        <taxon>fabids</taxon>
        <taxon>Fabales</taxon>
        <taxon>Fabaceae</taxon>
        <taxon>Papilionoideae</taxon>
        <taxon>50 kb inversion clade</taxon>
        <taxon>NPAAA clade</taxon>
        <taxon>indigoferoid/millettioid clade</taxon>
        <taxon>Phaseoleae</taxon>
        <taxon>Sphenostylis</taxon>
    </lineage>
</organism>
<keyword evidence="2" id="KW-1185">Reference proteome</keyword>
<reference evidence="1" key="1">
    <citation type="submission" date="2023-10" db="EMBL/GenBank/DDBJ databases">
        <authorList>
            <person name="Domelevo Entfellner J.-B."/>
        </authorList>
    </citation>
    <scope>NUCLEOTIDE SEQUENCE</scope>
</reference>
<gene>
    <name evidence="1" type="ORF">AYBTSS11_LOCUS8687</name>
</gene>
<evidence type="ECO:0000313" key="1">
    <source>
        <dbReference type="EMBL" id="CAJ1938637.1"/>
    </source>
</evidence>
<dbReference type="Gramene" id="rna-AYBTSS11_LOCUS8687">
    <property type="protein sequence ID" value="CAJ1938637.1"/>
    <property type="gene ID" value="gene-AYBTSS11_LOCUS8687"/>
</dbReference>
<protein>
    <submittedName>
        <fullName evidence="1">Uncharacterized protein</fullName>
    </submittedName>
</protein>
<sequence length="145" mass="16445">MGYGGCESWEMEYSREEIFLQEECGDIDVSGNHVKSEGGSKVGFDILFALYHPNLDAKLTSFYDADKTWFRNLHIPSIFKAQINVYGPVALKAFYLPWAMLALDVIYGSPLIPDLLGIRTYVLILDSVASIRRWKEHFEDSNVGT</sequence>
<name>A0AA86SG15_9FABA</name>
<dbReference type="AlphaFoldDB" id="A0AA86SG15"/>
<dbReference type="EMBL" id="OY731400">
    <property type="protein sequence ID" value="CAJ1938637.1"/>
    <property type="molecule type" value="Genomic_DNA"/>
</dbReference>
<accession>A0AA86SG15</accession>
<proteinExistence type="predicted"/>
<dbReference type="Proteomes" id="UP001189624">
    <property type="component" value="Chromosome 3"/>
</dbReference>